<protein>
    <submittedName>
        <fullName evidence="1">Uncharacterized protein</fullName>
    </submittedName>
</protein>
<name>A0A2M8ETI3_9BACT</name>
<dbReference type="EMBL" id="PFSF01000006">
    <property type="protein sequence ID" value="PJC28424.1"/>
    <property type="molecule type" value="Genomic_DNA"/>
</dbReference>
<evidence type="ECO:0000313" key="2">
    <source>
        <dbReference type="Proteomes" id="UP000229816"/>
    </source>
</evidence>
<organism evidence="1 2">
    <name type="scientific">Candidatus Shapirobacteria bacterium CG_4_9_14_0_2_um_filter_39_11</name>
    <dbReference type="NCBI Taxonomy" id="1974478"/>
    <lineage>
        <taxon>Bacteria</taxon>
        <taxon>Candidatus Shapironibacteriota</taxon>
    </lineage>
</organism>
<dbReference type="Proteomes" id="UP000229816">
    <property type="component" value="Unassembled WGS sequence"/>
</dbReference>
<reference evidence="2" key="1">
    <citation type="submission" date="2017-09" db="EMBL/GenBank/DDBJ databases">
        <title>Depth-based differentiation of microbial function through sediment-hosted aquifers and enrichment of novel symbionts in the deep terrestrial subsurface.</title>
        <authorList>
            <person name="Probst A.J."/>
            <person name="Ladd B."/>
            <person name="Jarett J.K."/>
            <person name="Geller-Mcgrath D.E."/>
            <person name="Sieber C.M.K."/>
            <person name="Emerson J.B."/>
            <person name="Anantharaman K."/>
            <person name="Thomas B.C."/>
            <person name="Malmstrom R."/>
            <person name="Stieglmeier M."/>
            <person name="Klingl A."/>
            <person name="Woyke T."/>
            <person name="Ryan C.M."/>
            <person name="Banfield J.F."/>
        </authorList>
    </citation>
    <scope>NUCLEOTIDE SEQUENCE [LARGE SCALE GENOMIC DNA]</scope>
</reference>
<evidence type="ECO:0000313" key="1">
    <source>
        <dbReference type="EMBL" id="PJC28424.1"/>
    </source>
</evidence>
<sequence>MVLYVSLFGKKEEILGWLELLEQEKLPFQYKGKNLRDSSIVNILVGSKFLEKKTKILIGENKAYILEPSPENKRKDKAGKIPKLIIKRLKNILNLSENISSSLIRNNNERDKILDILRDVLI</sequence>
<comment type="caution">
    <text evidence="1">The sequence shown here is derived from an EMBL/GenBank/DDBJ whole genome shotgun (WGS) entry which is preliminary data.</text>
</comment>
<dbReference type="AlphaFoldDB" id="A0A2M8ETI3"/>
<accession>A0A2M8ETI3</accession>
<proteinExistence type="predicted"/>
<gene>
    <name evidence="1" type="ORF">CO054_00260</name>
</gene>